<reference evidence="2" key="1">
    <citation type="submission" date="2014-12" db="EMBL/GenBank/DDBJ databases">
        <title>Genome Sequence of Valsa Canker Pathogens Uncovers a Specific Adaption of Colonization on Woody Bark.</title>
        <authorList>
            <person name="Yin Z."/>
            <person name="Liu H."/>
            <person name="Gao X."/>
            <person name="Li Z."/>
            <person name="Song N."/>
            <person name="Ke X."/>
            <person name="Dai Q."/>
            <person name="Wu Y."/>
            <person name="Sun Y."/>
            <person name="Xu J.-R."/>
            <person name="Kang Z.K."/>
            <person name="Wang L."/>
            <person name="Huang L."/>
        </authorList>
    </citation>
    <scope>NUCLEOTIDE SEQUENCE [LARGE SCALE GENOMIC DNA]</scope>
    <source>
        <strain evidence="2">SXYL134</strain>
    </source>
</reference>
<dbReference type="Proteomes" id="UP000078576">
    <property type="component" value="Unassembled WGS sequence"/>
</dbReference>
<evidence type="ECO:0000313" key="1">
    <source>
        <dbReference type="EMBL" id="KUI59779.1"/>
    </source>
</evidence>
<name>A0A194V7B9_CYTMA</name>
<protein>
    <submittedName>
        <fullName evidence="1">Uncharacterized protein</fullName>
    </submittedName>
</protein>
<accession>A0A194V7B9</accession>
<evidence type="ECO:0000313" key="2">
    <source>
        <dbReference type="Proteomes" id="UP000078576"/>
    </source>
</evidence>
<gene>
    <name evidence="1" type="ORF">VP1G_06996</name>
</gene>
<organism evidence="1 2">
    <name type="scientific">Cytospora mali</name>
    <name type="common">Apple Valsa canker fungus</name>
    <name type="synonym">Valsa mali</name>
    <dbReference type="NCBI Taxonomy" id="578113"/>
    <lineage>
        <taxon>Eukaryota</taxon>
        <taxon>Fungi</taxon>
        <taxon>Dikarya</taxon>
        <taxon>Ascomycota</taxon>
        <taxon>Pezizomycotina</taxon>
        <taxon>Sordariomycetes</taxon>
        <taxon>Sordariomycetidae</taxon>
        <taxon>Diaporthales</taxon>
        <taxon>Cytosporaceae</taxon>
        <taxon>Cytospora</taxon>
    </lineage>
</organism>
<proteinExistence type="predicted"/>
<dbReference type="EMBL" id="KN714736">
    <property type="protein sequence ID" value="KUI59779.1"/>
    <property type="molecule type" value="Genomic_DNA"/>
</dbReference>
<dbReference type="AlphaFoldDB" id="A0A194V7B9"/>
<keyword evidence="2" id="KW-1185">Reference proteome</keyword>
<dbReference type="OrthoDB" id="265717at2759"/>
<dbReference type="STRING" id="694573.A0A194V7B9"/>
<sequence length="170" mass="20341">MHFYANLSNNLNFPTWDLLPWDFIDRFDLPRGRHWCFLAEILYCNGLRFLRYRTVVKDNNDSVMFVSFYPDSYEGFDWNTLKEGHTLAIIYAKEHSFLDMTHDVRVENMDDVHVFPVSLQGFQRLGAEDCQVKGWKERDHKKYCKVARDPNFMALMKLDFSTYDNVFAFH</sequence>